<gene>
    <name evidence="2" type="ORF">AM506_08175</name>
</gene>
<dbReference type="RefSeq" id="WP_060672006.1">
    <property type="nucleotide sequence ID" value="NZ_LIXZ01000005.1"/>
</dbReference>
<dbReference type="InterPro" id="IPR011009">
    <property type="entry name" value="Kinase-like_dom_sf"/>
</dbReference>
<dbReference type="InterPro" id="IPR041726">
    <property type="entry name" value="ACAD10_11_N"/>
</dbReference>
<sequence>MTERMEYETVSVRKGEELDKSKLKDFLVEHFPHLQQDELSIKEFSAGHSNLTYLLSMGKWEGVLRRPPLGPVAPKAHDMKREFRILSEIHPLFDVTPKPYVFSEDEEIVGSPFFIMERKRGEVFDTSFPPHLDVTPEVCKRISEEMVSKLVELHSIDHTKTSLHEISRPEQFMERQVHGWINRYERAKTSEIREVDHLTQWLIKNVPENAESTVIHYDYKLNNSMFSDDLTSMVGLFDWEMATVGDPLADLGVAMGYWIQQDDPELLKYGLGNPPVTIMNGFYSRREFIEKYAMKSSRDVNHIHFYLSFAYFKLAVIVQQIYYRFKMGQTSDVRFSKFDRFAQSLITLGNQAAFDFREQI</sequence>
<comment type="caution">
    <text evidence="2">The sequence shown here is derived from an EMBL/GenBank/DDBJ whole genome shotgun (WGS) entry which is preliminary data.</text>
</comment>
<dbReference type="Proteomes" id="UP000050398">
    <property type="component" value="Unassembled WGS sequence"/>
</dbReference>
<proteinExistence type="predicted"/>
<name>A0A0P6WFN8_9BACI</name>
<evidence type="ECO:0000259" key="1">
    <source>
        <dbReference type="Pfam" id="PF01636"/>
    </source>
</evidence>
<dbReference type="GO" id="GO:0016740">
    <property type="term" value="F:transferase activity"/>
    <property type="evidence" value="ECO:0007669"/>
    <property type="project" value="UniProtKB-KW"/>
</dbReference>
<dbReference type="PANTHER" id="PTHR47829:SF1">
    <property type="entry name" value="HAD FAMILY PHOSPHATASE"/>
    <property type="match status" value="1"/>
</dbReference>
<dbReference type="Gene3D" id="3.90.1200.10">
    <property type="match status" value="1"/>
</dbReference>
<feature type="domain" description="Aminoglycoside phosphotransferase" evidence="1">
    <location>
        <begin position="41"/>
        <end position="268"/>
    </location>
</feature>
<keyword evidence="2" id="KW-0808">Transferase</keyword>
<dbReference type="AlphaFoldDB" id="A0A0P6WFN8"/>
<dbReference type="EMBL" id="LIXZ01000005">
    <property type="protein sequence ID" value="KPL60038.1"/>
    <property type="molecule type" value="Genomic_DNA"/>
</dbReference>
<reference evidence="2 3" key="1">
    <citation type="submission" date="2015-08" db="EMBL/GenBank/DDBJ databases">
        <title>Draft Genome Sequence of Bacillus vietnamensis UCD-SED5.</title>
        <authorList>
            <person name="Lee R.D."/>
            <person name="Jospin G."/>
            <person name="Lang J.M."/>
            <person name="Coil D.A."/>
            <person name="Eisen J.A."/>
        </authorList>
    </citation>
    <scope>NUCLEOTIDE SEQUENCE [LARGE SCALE GENOMIC DNA]</scope>
    <source>
        <strain evidence="2 3">UCD-SED5</strain>
    </source>
</reference>
<dbReference type="Pfam" id="PF01636">
    <property type="entry name" value="APH"/>
    <property type="match status" value="1"/>
</dbReference>
<dbReference type="PATRIC" id="fig|218284.4.peg.3253"/>
<dbReference type="SUPFAM" id="SSF56112">
    <property type="entry name" value="Protein kinase-like (PK-like)"/>
    <property type="match status" value="1"/>
</dbReference>
<protein>
    <submittedName>
        <fullName evidence="2">Aminoglycoside phosphotransferase</fullName>
    </submittedName>
</protein>
<evidence type="ECO:0000313" key="2">
    <source>
        <dbReference type="EMBL" id="KPL60038.1"/>
    </source>
</evidence>
<evidence type="ECO:0000313" key="3">
    <source>
        <dbReference type="Proteomes" id="UP000050398"/>
    </source>
</evidence>
<dbReference type="Gene3D" id="3.30.200.20">
    <property type="entry name" value="Phosphorylase Kinase, domain 1"/>
    <property type="match status" value="1"/>
</dbReference>
<accession>A0A0P6WFN8</accession>
<dbReference type="InterPro" id="IPR002575">
    <property type="entry name" value="Aminoglycoside_PTrfase"/>
</dbReference>
<dbReference type="eggNOG" id="COG3173">
    <property type="taxonomic scope" value="Bacteria"/>
</dbReference>
<dbReference type="OrthoDB" id="3806873at2"/>
<dbReference type="PANTHER" id="PTHR47829">
    <property type="entry name" value="HYDROLASE, PUTATIVE (AFU_ORTHOLOGUE AFUA_1G12880)-RELATED"/>
    <property type="match status" value="1"/>
</dbReference>
<organism evidence="2 3">
    <name type="scientific">Rossellomorea vietnamensis</name>
    <dbReference type="NCBI Taxonomy" id="218284"/>
    <lineage>
        <taxon>Bacteria</taxon>
        <taxon>Bacillati</taxon>
        <taxon>Bacillota</taxon>
        <taxon>Bacilli</taxon>
        <taxon>Bacillales</taxon>
        <taxon>Bacillaceae</taxon>
        <taxon>Rossellomorea</taxon>
    </lineage>
</organism>
<dbReference type="InterPro" id="IPR052898">
    <property type="entry name" value="ACAD10-like"/>
</dbReference>
<dbReference type="CDD" id="cd05154">
    <property type="entry name" value="ACAD10_11_N-like"/>
    <property type="match status" value="1"/>
</dbReference>